<dbReference type="GO" id="GO:0005524">
    <property type="term" value="F:ATP binding"/>
    <property type="evidence" value="ECO:0007669"/>
    <property type="project" value="InterPro"/>
</dbReference>
<dbReference type="Gene3D" id="3.30.470.20">
    <property type="entry name" value="ATP-grasp fold, B domain"/>
    <property type="match status" value="1"/>
</dbReference>
<organism evidence="3 4">
    <name type="scientific">Exidia glandulosa HHB12029</name>
    <dbReference type="NCBI Taxonomy" id="1314781"/>
    <lineage>
        <taxon>Eukaryota</taxon>
        <taxon>Fungi</taxon>
        <taxon>Dikarya</taxon>
        <taxon>Basidiomycota</taxon>
        <taxon>Agaricomycotina</taxon>
        <taxon>Agaricomycetes</taxon>
        <taxon>Auriculariales</taxon>
        <taxon>Exidiaceae</taxon>
        <taxon>Exidia</taxon>
    </lineage>
</organism>
<evidence type="ECO:0000313" key="4">
    <source>
        <dbReference type="Proteomes" id="UP000077266"/>
    </source>
</evidence>
<dbReference type="InterPro" id="IPR050856">
    <property type="entry name" value="Biotin_carboxylase_complex"/>
</dbReference>
<protein>
    <recommendedName>
        <fullName evidence="2">Carbamoyl phosphate synthase ATP-binding domain-containing protein</fullName>
    </recommendedName>
</protein>
<dbReference type="PANTHER" id="PTHR18866">
    <property type="entry name" value="CARBOXYLASE:PYRUVATE/ACETYL-COA/PROPIONYL-COA CARBOXYLASE"/>
    <property type="match status" value="1"/>
</dbReference>
<dbReference type="SUPFAM" id="SSF56059">
    <property type="entry name" value="Glutathione synthetase ATP-binding domain-like"/>
    <property type="match status" value="1"/>
</dbReference>
<evidence type="ECO:0000256" key="1">
    <source>
        <dbReference type="ARBA" id="ARBA00023267"/>
    </source>
</evidence>
<dbReference type="STRING" id="1314781.A0A166MPX3"/>
<dbReference type="InParanoid" id="A0A166MPX3"/>
<dbReference type="Pfam" id="PF02786">
    <property type="entry name" value="CPSase_L_D2"/>
    <property type="match status" value="1"/>
</dbReference>
<dbReference type="Proteomes" id="UP000077266">
    <property type="component" value="Unassembled WGS sequence"/>
</dbReference>
<name>A0A166MPX3_EXIGL</name>
<dbReference type="InterPro" id="IPR005479">
    <property type="entry name" value="CPAse_ATP-bd"/>
</dbReference>
<dbReference type="OrthoDB" id="196847at2759"/>
<dbReference type="EMBL" id="KV426998">
    <property type="protein sequence ID" value="KZV78270.1"/>
    <property type="molecule type" value="Genomic_DNA"/>
</dbReference>
<keyword evidence="4" id="KW-1185">Reference proteome</keyword>
<evidence type="ECO:0000259" key="2">
    <source>
        <dbReference type="Pfam" id="PF02786"/>
    </source>
</evidence>
<sequence>VQVFGNGLGKAVHFGERECSIQRRHQKIIEECPSPFVAQHPELRAQLGAAAVHLAESVNYGSAGTVEYLVDDATGEFFFLEKHGVTELCYNRAWFRETNEIARNNGKFDYLREVSSPLIYACIISSMPEGS</sequence>
<gene>
    <name evidence="3" type="ORF">EXIGLDRAFT_784081</name>
</gene>
<keyword evidence="1" id="KW-0092">Biotin</keyword>
<evidence type="ECO:0000313" key="3">
    <source>
        <dbReference type="EMBL" id="KZV78270.1"/>
    </source>
</evidence>
<feature type="non-terminal residue" evidence="3">
    <location>
        <position position="1"/>
    </location>
</feature>
<dbReference type="AlphaFoldDB" id="A0A166MPX3"/>
<proteinExistence type="predicted"/>
<feature type="domain" description="Carbamoyl phosphate synthase ATP-binding" evidence="2">
    <location>
        <begin position="1"/>
        <end position="81"/>
    </location>
</feature>
<accession>A0A166MPX3</accession>
<dbReference type="PANTHER" id="PTHR18866:SF128">
    <property type="entry name" value="UREA AMIDOLYASE"/>
    <property type="match status" value="1"/>
</dbReference>
<reference evidence="3 4" key="1">
    <citation type="journal article" date="2016" name="Mol. Biol. Evol.">
        <title>Comparative Genomics of Early-Diverging Mushroom-Forming Fungi Provides Insights into the Origins of Lignocellulose Decay Capabilities.</title>
        <authorList>
            <person name="Nagy L.G."/>
            <person name="Riley R."/>
            <person name="Tritt A."/>
            <person name="Adam C."/>
            <person name="Daum C."/>
            <person name="Floudas D."/>
            <person name="Sun H."/>
            <person name="Yadav J.S."/>
            <person name="Pangilinan J."/>
            <person name="Larsson K.H."/>
            <person name="Matsuura K."/>
            <person name="Barry K."/>
            <person name="Labutti K."/>
            <person name="Kuo R."/>
            <person name="Ohm R.A."/>
            <person name="Bhattacharya S.S."/>
            <person name="Shirouzu T."/>
            <person name="Yoshinaga Y."/>
            <person name="Martin F.M."/>
            <person name="Grigoriev I.V."/>
            <person name="Hibbett D.S."/>
        </authorList>
    </citation>
    <scope>NUCLEOTIDE SEQUENCE [LARGE SCALE GENOMIC DNA]</scope>
    <source>
        <strain evidence="3 4">HHB12029</strain>
    </source>
</reference>